<proteinExistence type="predicted"/>
<gene>
    <name evidence="2" type="ORF">AVDCRST_MAG60-1459</name>
</gene>
<reference evidence="2" key="1">
    <citation type="submission" date="2020-02" db="EMBL/GenBank/DDBJ databases">
        <authorList>
            <person name="Meier V. D."/>
        </authorList>
    </citation>
    <scope>NUCLEOTIDE SEQUENCE</scope>
    <source>
        <strain evidence="2">AVDCRST_MAG60</strain>
    </source>
</reference>
<dbReference type="AlphaFoldDB" id="A0A6J4NRE3"/>
<feature type="region of interest" description="Disordered" evidence="1">
    <location>
        <begin position="119"/>
        <end position="157"/>
    </location>
</feature>
<accession>A0A6J4NRE3</accession>
<feature type="compositionally biased region" description="Basic and acidic residues" evidence="1">
    <location>
        <begin position="137"/>
        <end position="152"/>
    </location>
</feature>
<name>A0A6J4NRE3_9ACTN</name>
<evidence type="ECO:0000256" key="1">
    <source>
        <dbReference type="SAM" id="MobiDB-lite"/>
    </source>
</evidence>
<evidence type="ECO:0000313" key="2">
    <source>
        <dbReference type="EMBL" id="CAA9389608.1"/>
    </source>
</evidence>
<dbReference type="EMBL" id="CADCUN010000157">
    <property type="protein sequence ID" value="CAA9389608.1"/>
    <property type="molecule type" value="Genomic_DNA"/>
</dbReference>
<feature type="region of interest" description="Disordered" evidence="1">
    <location>
        <begin position="1"/>
        <end position="83"/>
    </location>
</feature>
<protein>
    <submittedName>
        <fullName evidence="2">Uncharacterized protein</fullName>
    </submittedName>
</protein>
<sequence length="198" mass="21473">GRARGPARLLPGSRPGDAAAPHQVQREEVPRRCRCARARGAPSAAVPHLRSRGRDRGLARARRGDHRAPGAAAHRAGPRGDRAAVRHERAGVCVCVCASAGARGAGGGLGAVHARRALRAAPGRTGRSHRPGVRATGHREARRSDARRDPRSRPCSFLRARHRSLTCRRRRARRLHPVRADLEAGLRRRHEQPAGRLV</sequence>
<feature type="non-terminal residue" evidence="2">
    <location>
        <position position="198"/>
    </location>
</feature>
<feature type="non-terminal residue" evidence="2">
    <location>
        <position position="1"/>
    </location>
</feature>
<organism evidence="2">
    <name type="scientific">uncultured Nocardioides sp</name>
    <dbReference type="NCBI Taxonomy" id="198441"/>
    <lineage>
        <taxon>Bacteria</taxon>
        <taxon>Bacillati</taxon>
        <taxon>Actinomycetota</taxon>
        <taxon>Actinomycetes</taxon>
        <taxon>Propionibacteriales</taxon>
        <taxon>Nocardioidaceae</taxon>
        <taxon>Nocardioides</taxon>
        <taxon>environmental samples</taxon>
    </lineage>
</organism>